<gene>
    <name evidence="2" type="ORF">ACFPN9_16000</name>
</gene>
<accession>A0ABW0P2S7</accession>
<dbReference type="RefSeq" id="WP_068203503.1">
    <property type="nucleotide sequence ID" value="NZ_JBHSLU010000050.1"/>
</dbReference>
<keyword evidence="3" id="KW-1185">Reference proteome</keyword>
<proteinExistence type="predicted"/>
<protein>
    <submittedName>
        <fullName evidence="2">DUF2946 family protein</fullName>
    </submittedName>
</protein>
<organism evidence="2 3">
    <name type="scientific">Bosea massiliensis</name>
    <dbReference type="NCBI Taxonomy" id="151419"/>
    <lineage>
        <taxon>Bacteria</taxon>
        <taxon>Pseudomonadati</taxon>
        <taxon>Pseudomonadota</taxon>
        <taxon>Alphaproteobacteria</taxon>
        <taxon>Hyphomicrobiales</taxon>
        <taxon>Boseaceae</taxon>
        <taxon>Bosea</taxon>
    </lineage>
</organism>
<dbReference type="EMBL" id="JBHSLU010000050">
    <property type="protein sequence ID" value="MFC5506755.1"/>
    <property type="molecule type" value="Genomic_DNA"/>
</dbReference>
<name>A0ABW0P2S7_9HYPH</name>
<reference evidence="3" key="1">
    <citation type="journal article" date="2019" name="Int. J. Syst. Evol. Microbiol.">
        <title>The Global Catalogue of Microorganisms (GCM) 10K type strain sequencing project: providing services to taxonomists for standard genome sequencing and annotation.</title>
        <authorList>
            <consortium name="The Broad Institute Genomics Platform"/>
            <consortium name="The Broad Institute Genome Sequencing Center for Infectious Disease"/>
            <person name="Wu L."/>
            <person name="Ma J."/>
        </authorList>
    </citation>
    <scope>NUCLEOTIDE SEQUENCE [LARGE SCALE GENOMIC DNA]</scope>
    <source>
        <strain evidence="3">CCUG 43117</strain>
    </source>
</reference>
<evidence type="ECO:0000256" key="1">
    <source>
        <dbReference type="SAM" id="MobiDB-lite"/>
    </source>
</evidence>
<comment type="caution">
    <text evidence="2">The sequence shown here is derived from an EMBL/GenBank/DDBJ whole genome shotgun (WGS) entry which is preliminary data.</text>
</comment>
<evidence type="ECO:0000313" key="2">
    <source>
        <dbReference type="EMBL" id="MFC5506755.1"/>
    </source>
</evidence>
<sequence length="136" mass="13538">MTIGPARTVIIRALLALAMAYVLILQGVFASAAAGSRLAMSIGEPGLTQALCSGAQAPDAPGSDESPHHATAQPSCCAWSTSVAVDPVVPPASPAIAIPYLAPASLPIAFGQASPPVILFRAATAQGSRAPPTLEA</sequence>
<feature type="region of interest" description="Disordered" evidence="1">
    <location>
        <begin position="53"/>
        <end position="73"/>
    </location>
</feature>
<evidence type="ECO:0000313" key="3">
    <source>
        <dbReference type="Proteomes" id="UP001596060"/>
    </source>
</evidence>
<dbReference type="Proteomes" id="UP001596060">
    <property type="component" value="Unassembled WGS sequence"/>
</dbReference>